<organism evidence="2 3">
    <name type="scientific">Halobacillus alkaliphilus</name>
    <dbReference type="NCBI Taxonomy" id="396056"/>
    <lineage>
        <taxon>Bacteria</taxon>
        <taxon>Bacillati</taxon>
        <taxon>Bacillota</taxon>
        <taxon>Bacilli</taxon>
        <taxon>Bacillales</taxon>
        <taxon>Bacillaceae</taxon>
        <taxon>Halobacillus</taxon>
    </lineage>
</organism>
<dbReference type="Proteomes" id="UP000198897">
    <property type="component" value="Unassembled WGS sequence"/>
</dbReference>
<evidence type="ECO:0000256" key="1">
    <source>
        <dbReference type="SAM" id="MobiDB-lite"/>
    </source>
</evidence>
<name>A0A1I2NHP9_9BACI</name>
<protein>
    <submittedName>
        <fullName evidence="2">Uncharacterized protein</fullName>
    </submittedName>
</protein>
<sequence length="40" mass="4634">MKNLVRKAANYAKRNPQKTKSYARKAVNKLQNRSSKSKVK</sequence>
<feature type="compositionally biased region" description="Basic residues" evidence="1">
    <location>
        <begin position="15"/>
        <end position="27"/>
    </location>
</feature>
<accession>A0A1I2NHP9</accession>
<feature type="region of interest" description="Disordered" evidence="1">
    <location>
        <begin position="1"/>
        <end position="40"/>
    </location>
</feature>
<proteinExistence type="predicted"/>
<evidence type="ECO:0000313" key="3">
    <source>
        <dbReference type="Proteomes" id="UP000198897"/>
    </source>
</evidence>
<gene>
    <name evidence="2" type="ORF">SAMN05216353_1196</name>
</gene>
<dbReference type="EMBL" id="FOOG01000019">
    <property type="protein sequence ID" value="SFG02339.1"/>
    <property type="molecule type" value="Genomic_DNA"/>
</dbReference>
<dbReference type="RefSeq" id="WP_014644080.1">
    <property type="nucleotide sequence ID" value="NZ_FOOG01000019.1"/>
</dbReference>
<evidence type="ECO:0000313" key="2">
    <source>
        <dbReference type="EMBL" id="SFG02339.1"/>
    </source>
</evidence>
<reference evidence="3" key="1">
    <citation type="submission" date="2016-10" db="EMBL/GenBank/DDBJ databases">
        <authorList>
            <person name="Varghese N."/>
            <person name="Submissions S."/>
        </authorList>
    </citation>
    <scope>NUCLEOTIDE SEQUENCE [LARGE SCALE GENOMIC DNA]</scope>
    <source>
        <strain evidence="3">FP5</strain>
    </source>
</reference>
<keyword evidence="3" id="KW-1185">Reference proteome</keyword>
<dbReference type="AlphaFoldDB" id="A0A1I2NHP9"/>